<accession>A0AAP0JPE5</accession>
<sequence>MEVVRSPESLVATETSASVNELNTKNWQGIHGFFLRIALKISQSMSRRHTKVAPAM</sequence>
<proteinExistence type="predicted"/>
<evidence type="ECO:0000313" key="2">
    <source>
        <dbReference type="Proteomes" id="UP001417504"/>
    </source>
</evidence>
<organism evidence="1 2">
    <name type="scientific">Stephania japonica</name>
    <dbReference type="NCBI Taxonomy" id="461633"/>
    <lineage>
        <taxon>Eukaryota</taxon>
        <taxon>Viridiplantae</taxon>
        <taxon>Streptophyta</taxon>
        <taxon>Embryophyta</taxon>
        <taxon>Tracheophyta</taxon>
        <taxon>Spermatophyta</taxon>
        <taxon>Magnoliopsida</taxon>
        <taxon>Ranunculales</taxon>
        <taxon>Menispermaceae</taxon>
        <taxon>Menispermoideae</taxon>
        <taxon>Cissampelideae</taxon>
        <taxon>Stephania</taxon>
    </lineage>
</organism>
<name>A0AAP0JPE5_9MAGN</name>
<gene>
    <name evidence="1" type="ORF">Sjap_008390</name>
</gene>
<reference evidence="1 2" key="1">
    <citation type="submission" date="2024-01" db="EMBL/GenBank/DDBJ databases">
        <title>Genome assemblies of Stephania.</title>
        <authorList>
            <person name="Yang L."/>
        </authorList>
    </citation>
    <scope>NUCLEOTIDE SEQUENCE [LARGE SCALE GENOMIC DNA]</scope>
    <source>
        <strain evidence="1">QJT</strain>
        <tissue evidence="1">Leaf</tissue>
    </source>
</reference>
<dbReference type="Proteomes" id="UP001417504">
    <property type="component" value="Unassembled WGS sequence"/>
</dbReference>
<dbReference type="AlphaFoldDB" id="A0AAP0JPE5"/>
<keyword evidence="2" id="KW-1185">Reference proteome</keyword>
<comment type="caution">
    <text evidence="1">The sequence shown here is derived from an EMBL/GenBank/DDBJ whole genome shotgun (WGS) entry which is preliminary data.</text>
</comment>
<protein>
    <submittedName>
        <fullName evidence="1">Uncharacterized protein</fullName>
    </submittedName>
</protein>
<dbReference type="EMBL" id="JBBNAE010000003">
    <property type="protein sequence ID" value="KAK9137796.1"/>
    <property type="molecule type" value="Genomic_DNA"/>
</dbReference>
<evidence type="ECO:0000313" key="1">
    <source>
        <dbReference type="EMBL" id="KAK9137796.1"/>
    </source>
</evidence>